<feature type="transmembrane region" description="Helical" evidence="6">
    <location>
        <begin position="207"/>
        <end position="222"/>
    </location>
</feature>
<evidence type="ECO:0000256" key="2">
    <source>
        <dbReference type="ARBA" id="ARBA00022692"/>
    </source>
</evidence>
<dbReference type="PANTHER" id="PTHR37422:SF13">
    <property type="entry name" value="LIPOPOLYSACCHARIDE BIOSYNTHESIS PROTEIN PA4999-RELATED"/>
    <property type="match status" value="1"/>
</dbReference>
<dbReference type="InterPro" id="IPR007016">
    <property type="entry name" value="O-antigen_ligase-rel_domated"/>
</dbReference>
<feature type="transmembrane region" description="Helical" evidence="6">
    <location>
        <begin position="109"/>
        <end position="130"/>
    </location>
</feature>
<feature type="transmembrane region" description="Helical" evidence="6">
    <location>
        <begin position="180"/>
        <end position="198"/>
    </location>
</feature>
<feature type="transmembrane region" description="Helical" evidence="6">
    <location>
        <begin position="252"/>
        <end position="272"/>
    </location>
</feature>
<dbReference type="Pfam" id="PF13181">
    <property type="entry name" value="TPR_8"/>
    <property type="match status" value="1"/>
</dbReference>
<dbReference type="PANTHER" id="PTHR37422">
    <property type="entry name" value="TEICHURONIC ACID BIOSYNTHESIS PROTEIN TUAE"/>
    <property type="match status" value="1"/>
</dbReference>
<comment type="caution">
    <text evidence="8">The sequence shown here is derived from an EMBL/GenBank/DDBJ whole genome shotgun (WGS) entry which is preliminary data.</text>
</comment>
<dbReference type="EMBL" id="MHUG01000006">
    <property type="protein sequence ID" value="OHA73836.1"/>
    <property type="molecule type" value="Genomic_DNA"/>
</dbReference>
<sequence>MERNILIGRVFTGLCLLILILPLVNLPPWFSPPEWGKSIVFRVLFSLVLVFFFFLMLGQDRSRIIQNIKQKIAGAKPGLLLLGGLFLMFFLASVFSLDPNFSFWGNPVRGGGSITFLSLIAASFFAFVFFSKKHWKYAWYVVLTTASLVALAAIFQWRGWFASFLIPRTTRPMSTLGNDIQLGIYLIVSLFPVLVFFLKEKLGIKKTLYLLAFLLFMFVILLTGSRGAYLGITLGFSYFILFYPVRKLLHSLGLKLLFLLIMLVPAFSIYYVNTYSTFPQFVQKNTTLYSIAGRLQLKQFILQEPRFSTWKVGWEAMKAKPIFGYGPENFEIGFDTHYDPQLPNIQYLPQSSNSWWDRAHNVLVDTGVQAGIPALFFYLAFLGALFWRLQKMKMGENALLAHGLQAALIAYLGALFFGFDNFSTMLAFFFLASYILHVTSKEGQTPGVQEMQPQTPGVPVAKTLPSRVKIPAVIAASFLLLAFNWFYGLKPFLVNANVQTAKAAVERGLCNPAYSQMEKALGKGSTFIDAYVKTTYFDALRNCQSTASETLEIAKKSRVLLKEAAEAWPYHTRTWIFLGQVTTIIGSRDELTPQGKAEVIQEAQEYFERAKELSPKHQEIYLAWAKLLMVAEDYEGMLKKSQGCVDIYPATGECWFLKGLAYEFMENNVEFRVNEKIARSLGYNPDKDFAALSNLVEAYVKIQDLGQLAKTYEKIVILRPEPQFYASLAFTYRELREFAKARAMALKVLKLDPATQAEVEEFLRSLP</sequence>
<feature type="transmembrane region" description="Helical" evidence="6">
    <location>
        <begin position="470"/>
        <end position="487"/>
    </location>
</feature>
<dbReference type="Gene3D" id="1.25.40.10">
    <property type="entry name" value="Tetratricopeptide repeat domain"/>
    <property type="match status" value="1"/>
</dbReference>
<feature type="domain" description="O-antigen ligase-related" evidence="7">
    <location>
        <begin position="211"/>
        <end position="379"/>
    </location>
</feature>
<evidence type="ECO:0000256" key="5">
    <source>
        <dbReference type="PROSITE-ProRule" id="PRU00339"/>
    </source>
</evidence>
<dbReference type="Pfam" id="PF04932">
    <property type="entry name" value="Wzy_C"/>
    <property type="match status" value="1"/>
</dbReference>
<evidence type="ECO:0000256" key="4">
    <source>
        <dbReference type="ARBA" id="ARBA00023136"/>
    </source>
</evidence>
<evidence type="ECO:0000259" key="7">
    <source>
        <dbReference type="Pfam" id="PF04932"/>
    </source>
</evidence>
<keyword evidence="4 6" id="KW-0472">Membrane</keyword>
<feature type="transmembrane region" description="Helical" evidence="6">
    <location>
        <begin position="368"/>
        <end position="387"/>
    </location>
</feature>
<protein>
    <recommendedName>
        <fullName evidence="7">O-antigen ligase-related domain-containing protein</fullName>
    </recommendedName>
</protein>
<feature type="transmembrane region" description="Helical" evidence="6">
    <location>
        <begin position="137"/>
        <end position="160"/>
    </location>
</feature>
<dbReference type="InterPro" id="IPR019734">
    <property type="entry name" value="TPR_rpt"/>
</dbReference>
<feature type="repeat" description="TPR" evidence="5">
    <location>
        <begin position="722"/>
        <end position="755"/>
    </location>
</feature>
<proteinExistence type="predicted"/>
<feature type="transmembrane region" description="Helical" evidence="6">
    <location>
        <begin position="79"/>
        <end position="97"/>
    </location>
</feature>
<evidence type="ECO:0000313" key="8">
    <source>
        <dbReference type="EMBL" id="OHA73836.1"/>
    </source>
</evidence>
<dbReference type="InterPro" id="IPR051533">
    <property type="entry name" value="WaaL-like"/>
</dbReference>
<gene>
    <name evidence="8" type="ORF">A3B24_02585</name>
</gene>
<dbReference type="InterPro" id="IPR011990">
    <property type="entry name" value="TPR-like_helical_dom_sf"/>
</dbReference>
<accession>A0A1G2RLY3</accession>
<dbReference type="GO" id="GO:0016020">
    <property type="term" value="C:membrane"/>
    <property type="evidence" value="ECO:0007669"/>
    <property type="project" value="UniProtKB-SubCell"/>
</dbReference>
<comment type="subcellular location">
    <subcellularLocation>
        <location evidence="1">Membrane</location>
        <topology evidence="1">Multi-pass membrane protein</topology>
    </subcellularLocation>
</comment>
<keyword evidence="5" id="KW-0802">TPR repeat</keyword>
<dbReference type="AlphaFoldDB" id="A0A1G2RLY3"/>
<feature type="transmembrane region" description="Helical" evidence="6">
    <location>
        <begin position="7"/>
        <end position="27"/>
    </location>
</feature>
<evidence type="ECO:0000313" key="9">
    <source>
        <dbReference type="Proteomes" id="UP000176917"/>
    </source>
</evidence>
<evidence type="ECO:0000256" key="6">
    <source>
        <dbReference type="SAM" id="Phobius"/>
    </source>
</evidence>
<dbReference type="PROSITE" id="PS50005">
    <property type="entry name" value="TPR"/>
    <property type="match status" value="1"/>
</dbReference>
<dbReference type="Proteomes" id="UP000176917">
    <property type="component" value="Unassembled WGS sequence"/>
</dbReference>
<keyword evidence="3 6" id="KW-1133">Transmembrane helix</keyword>
<organism evidence="8 9">
    <name type="scientific">Candidatus Wildermuthbacteria bacterium RIFCSPLOWO2_01_FULL_48_16</name>
    <dbReference type="NCBI Taxonomy" id="1802461"/>
    <lineage>
        <taxon>Bacteria</taxon>
        <taxon>Candidatus Wildermuthiibacteriota</taxon>
    </lineage>
</organism>
<evidence type="ECO:0000256" key="3">
    <source>
        <dbReference type="ARBA" id="ARBA00022989"/>
    </source>
</evidence>
<name>A0A1G2RLY3_9BACT</name>
<feature type="transmembrane region" description="Helical" evidence="6">
    <location>
        <begin position="39"/>
        <end position="58"/>
    </location>
</feature>
<dbReference type="SUPFAM" id="SSF48452">
    <property type="entry name" value="TPR-like"/>
    <property type="match status" value="1"/>
</dbReference>
<dbReference type="STRING" id="1802461.A3B24_02585"/>
<evidence type="ECO:0000256" key="1">
    <source>
        <dbReference type="ARBA" id="ARBA00004141"/>
    </source>
</evidence>
<keyword evidence="2 6" id="KW-0812">Transmembrane</keyword>
<reference evidence="8 9" key="1">
    <citation type="journal article" date="2016" name="Nat. Commun.">
        <title>Thousands of microbial genomes shed light on interconnected biogeochemical processes in an aquifer system.</title>
        <authorList>
            <person name="Anantharaman K."/>
            <person name="Brown C.T."/>
            <person name="Hug L.A."/>
            <person name="Sharon I."/>
            <person name="Castelle C.J."/>
            <person name="Probst A.J."/>
            <person name="Thomas B.C."/>
            <person name="Singh A."/>
            <person name="Wilkins M.J."/>
            <person name="Karaoz U."/>
            <person name="Brodie E.L."/>
            <person name="Williams K.H."/>
            <person name="Hubbard S.S."/>
            <person name="Banfield J.F."/>
        </authorList>
    </citation>
    <scope>NUCLEOTIDE SEQUENCE [LARGE SCALE GENOMIC DNA]</scope>
</reference>